<proteinExistence type="predicted"/>
<reference evidence="2" key="1">
    <citation type="submission" date="2020-05" db="EMBL/GenBank/DDBJ databases">
        <authorList>
            <person name="Chiriac C."/>
            <person name="Salcher M."/>
            <person name="Ghai R."/>
            <person name="Kavagutti S V."/>
        </authorList>
    </citation>
    <scope>NUCLEOTIDE SEQUENCE</scope>
</reference>
<dbReference type="EMBL" id="CAFBQC010000020">
    <property type="protein sequence ID" value="CAB5041609.1"/>
    <property type="molecule type" value="Genomic_DNA"/>
</dbReference>
<sequence length="102" mass="10579">MARKRKSANIISTIGRKPATALPKAADDKASSEIGVSKTRSSPYLSLNPGVTANTPPASATSSPKKITSLSAANSSSMASLIAFLNESSSCDALMRLHRLFA</sequence>
<organism evidence="2">
    <name type="scientific">freshwater metagenome</name>
    <dbReference type="NCBI Taxonomy" id="449393"/>
    <lineage>
        <taxon>unclassified sequences</taxon>
        <taxon>metagenomes</taxon>
        <taxon>ecological metagenomes</taxon>
    </lineage>
</organism>
<feature type="region of interest" description="Disordered" evidence="1">
    <location>
        <begin position="21"/>
        <end position="65"/>
    </location>
</feature>
<feature type="compositionally biased region" description="Polar residues" evidence="1">
    <location>
        <begin position="38"/>
        <end position="65"/>
    </location>
</feature>
<evidence type="ECO:0000256" key="1">
    <source>
        <dbReference type="SAM" id="MobiDB-lite"/>
    </source>
</evidence>
<gene>
    <name evidence="2" type="ORF">UFOPK4242_00554</name>
</gene>
<evidence type="ECO:0000313" key="2">
    <source>
        <dbReference type="EMBL" id="CAB5041609.1"/>
    </source>
</evidence>
<accession>A0A6J7SJU5</accession>
<protein>
    <submittedName>
        <fullName evidence="2">Unannotated protein</fullName>
    </submittedName>
</protein>
<name>A0A6J7SJU5_9ZZZZ</name>
<dbReference type="AlphaFoldDB" id="A0A6J7SJU5"/>